<dbReference type="Gene3D" id="1.20.1270.60">
    <property type="entry name" value="Arfaptin homology (AH) domain/BAR domain"/>
    <property type="match status" value="1"/>
</dbReference>
<dbReference type="PANTHER" id="PTHR15735">
    <property type="entry name" value="FCH AND DOUBLE SH3 DOMAINS PROTEIN"/>
    <property type="match status" value="1"/>
</dbReference>
<reference evidence="3" key="1">
    <citation type="journal article" date="2016" name="Sci. Rep.">
        <title>Molecular characterization of firefly nuptial gifts: a multi-omics approach sheds light on postcopulatory sexual selection.</title>
        <authorList>
            <person name="Al-Wathiqui N."/>
            <person name="Fallon T.R."/>
            <person name="South A."/>
            <person name="Weng J.K."/>
            <person name="Lewis S.M."/>
        </authorList>
    </citation>
    <scope>NUCLEOTIDE SEQUENCE</scope>
</reference>
<evidence type="ECO:0000313" key="3">
    <source>
        <dbReference type="EMBL" id="JAV78633.1"/>
    </source>
</evidence>
<evidence type="ECO:0000256" key="1">
    <source>
        <dbReference type="PROSITE-ProRule" id="PRU01077"/>
    </source>
</evidence>
<proteinExistence type="predicted"/>
<dbReference type="InterPro" id="IPR027267">
    <property type="entry name" value="AH/BAR_dom_sf"/>
</dbReference>
<dbReference type="FunFam" id="1.20.1270.60:FF:000002">
    <property type="entry name" value="Formin-binding protein 1-like isoform 1"/>
    <property type="match status" value="1"/>
</dbReference>
<dbReference type="SUPFAM" id="SSF103657">
    <property type="entry name" value="BAR/IMD domain-like"/>
    <property type="match status" value="1"/>
</dbReference>
<keyword evidence="1" id="KW-0175">Coiled coil</keyword>
<dbReference type="Pfam" id="PF00611">
    <property type="entry name" value="FCH"/>
    <property type="match status" value="1"/>
</dbReference>
<dbReference type="InterPro" id="IPR031160">
    <property type="entry name" value="F_BAR_dom"/>
</dbReference>
<dbReference type="PANTHER" id="PTHR15735:SF12">
    <property type="entry name" value="CDC42-INTERACTING PROTEIN 4, ISOFORM B"/>
    <property type="match status" value="1"/>
</dbReference>
<dbReference type="CDD" id="cd07653">
    <property type="entry name" value="F-BAR_CIP4-like"/>
    <property type="match status" value="1"/>
</dbReference>
<name>A0A1Y1LYL6_PHOPY</name>
<dbReference type="AlphaFoldDB" id="A0A1Y1LYL6"/>
<feature type="domain" description="F-BAR" evidence="2">
    <location>
        <begin position="1"/>
        <end position="262"/>
    </location>
</feature>
<protein>
    <recommendedName>
        <fullName evidence="2">F-BAR domain-containing protein</fullName>
    </recommendedName>
</protein>
<evidence type="ECO:0000259" key="2">
    <source>
        <dbReference type="PROSITE" id="PS51741"/>
    </source>
</evidence>
<dbReference type="SMART" id="SM00055">
    <property type="entry name" value="FCH"/>
    <property type="match status" value="1"/>
</dbReference>
<dbReference type="InterPro" id="IPR001060">
    <property type="entry name" value="FCH_dom"/>
</dbReference>
<dbReference type="PROSITE" id="PS51741">
    <property type="entry name" value="F_BAR"/>
    <property type="match status" value="1"/>
</dbReference>
<organism evidence="3">
    <name type="scientific">Photinus pyralis</name>
    <name type="common">Common eastern firefly</name>
    <name type="synonym">Lampyris pyralis</name>
    <dbReference type="NCBI Taxonomy" id="7054"/>
    <lineage>
        <taxon>Eukaryota</taxon>
        <taxon>Metazoa</taxon>
        <taxon>Ecdysozoa</taxon>
        <taxon>Arthropoda</taxon>
        <taxon>Hexapoda</taxon>
        <taxon>Insecta</taxon>
        <taxon>Pterygota</taxon>
        <taxon>Neoptera</taxon>
        <taxon>Endopterygota</taxon>
        <taxon>Coleoptera</taxon>
        <taxon>Polyphaga</taxon>
        <taxon>Elateriformia</taxon>
        <taxon>Elateroidea</taxon>
        <taxon>Lampyridae</taxon>
        <taxon>Lampyrinae</taxon>
        <taxon>Photinus</taxon>
    </lineage>
</organism>
<accession>A0A1Y1LYL6</accession>
<dbReference type="EMBL" id="GEZM01043964">
    <property type="protein sequence ID" value="JAV78630.1"/>
    <property type="molecule type" value="Transcribed_RNA"/>
</dbReference>
<dbReference type="EMBL" id="GEZM01043961">
    <property type="protein sequence ID" value="JAV78633.1"/>
    <property type="molecule type" value="Transcribed_RNA"/>
</dbReference>
<sequence length="346" mass="39869">MSWGTELWDQFENLSAHTLKGIDFLEKYGHFVRDRATIECEYANKLRKLVKSYQPKKKDEEEYQYSSCRAFKLLMDEVNDLAGQHEVVAENLLANVLKELTALTKDLRDERKRQLYEGSRLTQSLQNQIDELFRSKKAYDKAFKESEKAIENFQKADADYNLSRAEVEKQRLNMSYKSQACDTAKNHYADQLQRTNELQRQHYRSGLPEVFRQLQELDEKRIKNIKNFIYSAVETEKNVFPIINKCLDGITKAADIIDEKQDTILVIERFKSGFNPPEDYPFEDLSKSNGSNPGSLQNVNSIQPRLKDGGLTVKGTFSGSKIKKRAGILNIFGSRGVSSVCFFISP</sequence>